<accession>A0A7R9QU05</accession>
<evidence type="ECO:0000256" key="2">
    <source>
        <dbReference type="ARBA" id="ARBA00022801"/>
    </source>
</evidence>
<evidence type="ECO:0000256" key="1">
    <source>
        <dbReference type="ARBA" id="ARBA00007527"/>
    </source>
</evidence>
<dbReference type="EMBL" id="OC927311">
    <property type="protein sequence ID" value="CAD7657159.1"/>
    <property type="molecule type" value="Genomic_DNA"/>
</dbReference>
<evidence type="ECO:0000313" key="5">
    <source>
        <dbReference type="Proteomes" id="UP000728032"/>
    </source>
</evidence>
<dbReference type="OrthoDB" id="5817700at2759"/>
<reference evidence="4" key="1">
    <citation type="submission" date="2020-11" db="EMBL/GenBank/DDBJ databases">
        <authorList>
            <person name="Tran Van P."/>
        </authorList>
    </citation>
    <scope>NUCLEOTIDE SEQUENCE</scope>
</reference>
<proteinExistence type="inferred from homology"/>
<dbReference type="AlphaFoldDB" id="A0A7R9QU05"/>
<dbReference type="GO" id="GO:0004531">
    <property type="term" value="F:deoxyribonuclease II activity"/>
    <property type="evidence" value="ECO:0007669"/>
    <property type="project" value="InterPro"/>
</dbReference>
<dbReference type="InterPro" id="IPR004947">
    <property type="entry name" value="DNase_II"/>
</dbReference>
<dbReference type="EMBL" id="CAJPVJ010012486">
    <property type="protein sequence ID" value="CAG2174345.1"/>
    <property type="molecule type" value="Genomic_DNA"/>
</dbReference>
<dbReference type="Pfam" id="PF03265">
    <property type="entry name" value="DNase_II"/>
    <property type="match status" value="1"/>
</dbReference>
<evidence type="ECO:0000256" key="3">
    <source>
        <dbReference type="SAM" id="MobiDB-lite"/>
    </source>
</evidence>
<feature type="non-terminal residue" evidence="4">
    <location>
        <position position="1"/>
    </location>
</feature>
<protein>
    <submittedName>
        <fullName evidence="4">Uncharacterized protein</fullName>
    </submittedName>
</protein>
<feature type="compositionally biased region" description="Basic residues" evidence="3">
    <location>
        <begin position="55"/>
        <end position="64"/>
    </location>
</feature>
<gene>
    <name evidence="4" type="ORF">ONB1V03_LOCUS13791</name>
</gene>
<keyword evidence="5" id="KW-1185">Reference proteome</keyword>
<organism evidence="4">
    <name type="scientific">Oppiella nova</name>
    <dbReference type="NCBI Taxonomy" id="334625"/>
    <lineage>
        <taxon>Eukaryota</taxon>
        <taxon>Metazoa</taxon>
        <taxon>Ecdysozoa</taxon>
        <taxon>Arthropoda</taxon>
        <taxon>Chelicerata</taxon>
        <taxon>Arachnida</taxon>
        <taxon>Acari</taxon>
        <taxon>Acariformes</taxon>
        <taxon>Sarcoptiformes</taxon>
        <taxon>Oribatida</taxon>
        <taxon>Brachypylina</taxon>
        <taxon>Oppioidea</taxon>
        <taxon>Oppiidae</taxon>
        <taxon>Oppiella</taxon>
    </lineage>
</organism>
<keyword evidence="2" id="KW-0378">Hydrolase</keyword>
<sequence length="64" mass="7162">ADINRMKSQFKRGGGGMCISSDKVWHIFMKSIEQIEGCQKSTISSHKSSKESHKSKSRSHKHSG</sequence>
<feature type="region of interest" description="Disordered" evidence="3">
    <location>
        <begin position="38"/>
        <end position="64"/>
    </location>
</feature>
<comment type="similarity">
    <text evidence="1">Belongs to the DNase II family.</text>
</comment>
<dbReference type="Proteomes" id="UP000728032">
    <property type="component" value="Unassembled WGS sequence"/>
</dbReference>
<evidence type="ECO:0000313" key="4">
    <source>
        <dbReference type="EMBL" id="CAD7657159.1"/>
    </source>
</evidence>
<name>A0A7R9QU05_9ACAR</name>